<feature type="region of interest" description="Disordered" evidence="1">
    <location>
        <begin position="15"/>
        <end position="43"/>
    </location>
</feature>
<evidence type="ECO:0000259" key="2">
    <source>
        <dbReference type="PROSITE" id="PS50181"/>
    </source>
</evidence>
<dbReference type="AlphaFoldDB" id="A0AAI8YZH4"/>
<dbReference type="InterPro" id="IPR036047">
    <property type="entry name" value="F-box-like_dom_sf"/>
</dbReference>
<evidence type="ECO:0000313" key="4">
    <source>
        <dbReference type="Proteomes" id="UP001296104"/>
    </source>
</evidence>
<evidence type="ECO:0000313" key="3">
    <source>
        <dbReference type="EMBL" id="CAK4022448.1"/>
    </source>
</evidence>
<dbReference type="PROSITE" id="PS50181">
    <property type="entry name" value="FBOX"/>
    <property type="match status" value="1"/>
</dbReference>
<dbReference type="SUPFAM" id="SSF81383">
    <property type="entry name" value="F-box domain"/>
    <property type="match status" value="1"/>
</dbReference>
<dbReference type="EMBL" id="CAVMBE010000028">
    <property type="protein sequence ID" value="CAK4022448.1"/>
    <property type="molecule type" value="Genomic_DNA"/>
</dbReference>
<dbReference type="InterPro" id="IPR001810">
    <property type="entry name" value="F-box_dom"/>
</dbReference>
<name>A0AAI8YZH4_9PEZI</name>
<sequence length="391" mass="45326">MLSLKQMQRQYTLSPAGAIPGTQNAHPPEASPATSRPTGARDEAFTVIEPGKITKKAVMIDEYETLIDTTEALPLKSKKTERMQKKLQKKLKRTTVRSDTKSFLDLPPELLQGVLSHLQPRDIFPLLRLNKATREYILDNESAIARDIIRQRYWVLSRCFFLPVPLTEVEPSAHAALKNPEWQKRMQVHKRYQHVKPHDESNVCSCSNCVCAWNDLCLVLDLAHFQDHLSNRQPIPIIPRGTYPQWHTQLIERNAQTVLEANRSPLVYAMILQIHLDTIFSTLTRQVRVGKKTYHPKQLYHLSRQDVESQTDAFLERSGPPSYEFPFHRDKYHYLEAYVPNRKWSKEDQMWKYATPASPHQNNLAWVVERFTPEKNGLDKFVSSSIQQLQV</sequence>
<reference evidence="3" key="1">
    <citation type="submission" date="2023-11" db="EMBL/GenBank/DDBJ databases">
        <authorList>
            <person name="Alioto T."/>
            <person name="Alioto T."/>
            <person name="Gomez Garrido J."/>
        </authorList>
    </citation>
    <scope>NUCLEOTIDE SEQUENCE</scope>
</reference>
<dbReference type="Pfam" id="PF00646">
    <property type="entry name" value="F-box"/>
    <property type="match status" value="1"/>
</dbReference>
<keyword evidence="4" id="KW-1185">Reference proteome</keyword>
<gene>
    <name evidence="3" type="ORF">LECACI_7A004825</name>
</gene>
<dbReference type="Proteomes" id="UP001296104">
    <property type="component" value="Unassembled WGS sequence"/>
</dbReference>
<comment type="caution">
    <text evidence="3">The sequence shown here is derived from an EMBL/GenBank/DDBJ whole genome shotgun (WGS) entry which is preliminary data.</text>
</comment>
<organism evidence="3 4">
    <name type="scientific">Lecanosticta acicola</name>
    <dbReference type="NCBI Taxonomy" id="111012"/>
    <lineage>
        <taxon>Eukaryota</taxon>
        <taxon>Fungi</taxon>
        <taxon>Dikarya</taxon>
        <taxon>Ascomycota</taxon>
        <taxon>Pezizomycotina</taxon>
        <taxon>Dothideomycetes</taxon>
        <taxon>Dothideomycetidae</taxon>
        <taxon>Mycosphaerellales</taxon>
        <taxon>Mycosphaerellaceae</taxon>
        <taxon>Lecanosticta</taxon>
    </lineage>
</organism>
<protein>
    <recommendedName>
        <fullName evidence="2">F-box domain-containing protein</fullName>
    </recommendedName>
</protein>
<feature type="domain" description="F-box" evidence="2">
    <location>
        <begin position="100"/>
        <end position="148"/>
    </location>
</feature>
<evidence type="ECO:0000256" key="1">
    <source>
        <dbReference type="SAM" id="MobiDB-lite"/>
    </source>
</evidence>
<accession>A0AAI8YZH4</accession>
<proteinExistence type="predicted"/>